<dbReference type="EMBL" id="CM004482">
    <property type="protein sequence ID" value="OCT62822.1"/>
    <property type="molecule type" value="Genomic_DNA"/>
</dbReference>
<dbReference type="Proteomes" id="UP000694892">
    <property type="component" value="Chromosome 9_10L"/>
</dbReference>
<reference evidence="2" key="1">
    <citation type="journal article" date="2016" name="Nature">
        <title>Genome evolution in the allotetraploid frog Xenopus laevis.</title>
        <authorList>
            <person name="Session A.M."/>
            <person name="Uno Y."/>
            <person name="Kwon T."/>
            <person name="Chapman J.A."/>
            <person name="Toyoda A."/>
            <person name="Takahashi S."/>
            <person name="Fukui A."/>
            <person name="Hikosaka A."/>
            <person name="Suzuki A."/>
            <person name="Kondo M."/>
            <person name="van Heeringen S.J."/>
            <person name="Quigley I."/>
            <person name="Heinz S."/>
            <person name="Ogino H."/>
            <person name="Ochi H."/>
            <person name="Hellsten U."/>
            <person name="Lyons J.B."/>
            <person name="Simakov O."/>
            <person name="Putnam N."/>
            <person name="Stites J."/>
            <person name="Kuroki Y."/>
            <person name="Tanaka T."/>
            <person name="Michiue T."/>
            <person name="Watanabe M."/>
            <person name="Bogdanovic O."/>
            <person name="Lister R."/>
            <person name="Georgiou G."/>
            <person name="Paranjpe S.S."/>
            <person name="van Kruijsbergen I."/>
            <person name="Shu S."/>
            <person name="Carlson J."/>
            <person name="Kinoshita T."/>
            <person name="Ohta Y."/>
            <person name="Mawaribuchi S."/>
            <person name="Jenkins J."/>
            <person name="Grimwood J."/>
            <person name="Schmutz J."/>
            <person name="Mitros T."/>
            <person name="Mozaffari S.V."/>
            <person name="Suzuki Y."/>
            <person name="Haramoto Y."/>
            <person name="Yamamoto T.S."/>
            <person name="Takagi C."/>
            <person name="Heald R."/>
            <person name="Miller K."/>
            <person name="Haudenschild C."/>
            <person name="Kitzman J."/>
            <person name="Nakayama T."/>
            <person name="Izutsu Y."/>
            <person name="Robert J."/>
            <person name="Fortriede J."/>
            <person name="Burns K."/>
            <person name="Lotay V."/>
            <person name="Karimi K."/>
            <person name="Yasuoka Y."/>
            <person name="Dichmann D.S."/>
            <person name="Flajnik M.F."/>
            <person name="Houston D.W."/>
            <person name="Shendure J."/>
            <person name="DuPasquier L."/>
            <person name="Vize P.D."/>
            <person name="Zorn A.M."/>
            <person name="Ito M."/>
            <person name="Marcotte E.M."/>
            <person name="Wallingford J.B."/>
            <person name="Ito Y."/>
            <person name="Asashima M."/>
            <person name="Ueno N."/>
            <person name="Matsuda Y."/>
            <person name="Veenstra G.J."/>
            <person name="Fujiyama A."/>
            <person name="Harland R.M."/>
            <person name="Taira M."/>
            <person name="Rokhsar D.S."/>
        </authorList>
    </citation>
    <scope>NUCLEOTIDE SEQUENCE [LARGE SCALE GENOMIC DNA]</scope>
    <source>
        <strain evidence="2">J</strain>
    </source>
</reference>
<accession>A0A974H2U0</accession>
<organism evidence="1 2">
    <name type="scientific">Xenopus laevis</name>
    <name type="common">African clawed frog</name>
    <dbReference type="NCBI Taxonomy" id="8355"/>
    <lineage>
        <taxon>Eukaryota</taxon>
        <taxon>Metazoa</taxon>
        <taxon>Chordata</taxon>
        <taxon>Craniata</taxon>
        <taxon>Vertebrata</taxon>
        <taxon>Euteleostomi</taxon>
        <taxon>Amphibia</taxon>
        <taxon>Batrachia</taxon>
        <taxon>Anura</taxon>
        <taxon>Pipoidea</taxon>
        <taxon>Pipidae</taxon>
        <taxon>Xenopodinae</taxon>
        <taxon>Xenopus</taxon>
        <taxon>Xenopus</taxon>
    </lineage>
</organism>
<evidence type="ECO:0000313" key="1">
    <source>
        <dbReference type="EMBL" id="OCT62822.1"/>
    </source>
</evidence>
<sequence>MVVSPKAIGSKTKGIRRSICYIYTFWPTTRQTSHNQGDHTFWPSKRWERWQYDESGPTSKLKGRAIGLLVFLLF</sequence>
<dbReference type="AlphaFoldDB" id="A0A974H2U0"/>
<evidence type="ECO:0000313" key="2">
    <source>
        <dbReference type="Proteomes" id="UP000694892"/>
    </source>
</evidence>
<gene>
    <name evidence="1" type="ORF">XELAEV_18043913mg</name>
</gene>
<name>A0A974H2U0_XENLA</name>
<proteinExistence type="predicted"/>
<protein>
    <submittedName>
        <fullName evidence="1">Uncharacterized protein</fullName>
    </submittedName>
</protein>